<dbReference type="InterPro" id="IPR011335">
    <property type="entry name" value="Restrct_endonuc-II-like"/>
</dbReference>
<evidence type="ECO:0000256" key="1">
    <source>
        <dbReference type="SAM" id="Phobius"/>
    </source>
</evidence>
<dbReference type="PANTHER" id="PTHR30015:SF7">
    <property type="entry name" value="TYPE IV METHYL-DIRECTED RESTRICTION ENZYME ECOKMRR"/>
    <property type="match status" value="1"/>
</dbReference>
<dbReference type="InterPro" id="IPR052906">
    <property type="entry name" value="Type_IV_Methyl-Rstrct_Enzyme"/>
</dbReference>
<evidence type="ECO:0000259" key="3">
    <source>
        <dbReference type="Pfam" id="PF04471"/>
    </source>
</evidence>
<evidence type="ECO:0000259" key="2">
    <source>
        <dbReference type="Pfam" id="PF01396"/>
    </source>
</evidence>
<name>A0ABW0T4C5_9GAMM</name>
<keyword evidence="4" id="KW-0378">Hydrolase</keyword>
<organism evidence="4 5">
    <name type="scientific">Rhodanobacter terrae</name>
    <dbReference type="NCBI Taxonomy" id="418647"/>
    <lineage>
        <taxon>Bacteria</taxon>
        <taxon>Pseudomonadati</taxon>
        <taxon>Pseudomonadota</taxon>
        <taxon>Gammaproteobacteria</taxon>
        <taxon>Lysobacterales</taxon>
        <taxon>Rhodanobacteraceae</taxon>
        <taxon>Rhodanobacter</taxon>
    </lineage>
</organism>
<dbReference type="Pfam" id="PF01396">
    <property type="entry name" value="Zn_ribbon_Top1"/>
    <property type="match status" value="1"/>
</dbReference>
<evidence type="ECO:0000313" key="5">
    <source>
        <dbReference type="Proteomes" id="UP001596111"/>
    </source>
</evidence>
<dbReference type="GO" id="GO:0016787">
    <property type="term" value="F:hydrolase activity"/>
    <property type="evidence" value="ECO:0007669"/>
    <property type="project" value="UniProtKB-KW"/>
</dbReference>
<dbReference type="Gene3D" id="3.30.65.10">
    <property type="entry name" value="Bacterial Topoisomerase I, domain 1"/>
    <property type="match status" value="1"/>
</dbReference>
<dbReference type="InterPro" id="IPR013498">
    <property type="entry name" value="Topo_IA_Znf"/>
</dbReference>
<dbReference type="Proteomes" id="UP001596111">
    <property type="component" value="Unassembled WGS sequence"/>
</dbReference>
<dbReference type="SUPFAM" id="SSF52980">
    <property type="entry name" value="Restriction endonuclease-like"/>
    <property type="match status" value="1"/>
</dbReference>
<proteinExistence type="predicted"/>
<dbReference type="PANTHER" id="PTHR30015">
    <property type="entry name" value="MRR RESTRICTION SYSTEM PROTEIN"/>
    <property type="match status" value="1"/>
</dbReference>
<sequence>MAKRKQGGLEQIAGMPWPVGVVLGIIAFVVVRYGIGWFLTSSSNPILHAMGKPISAGSWAPIAWLVLGICWLGALLSYIGGRKRKHLLDTQTGLDSLRAMSWRQFEMLVGEAFRRQGYTIQETGPGADGGIDLILRKDGKTTLVQCKQWKTQRVDVKVVREMFGLLAHHGAAAVKIVAVGNYTADAQRFAQGKAIELIHGETLLAMVCEVQSPTPAKAATAPTKLVVTAAPDPAPSSNPICPKCGADMIQRSNRQTKDHFWGCTKYPACRGTRAA</sequence>
<dbReference type="Pfam" id="PF04471">
    <property type="entry name" value="Mrr_cat"/>
    <property type="match status" value="1"/>
</dbReference>
<reference evidence="5" key="1">
    <citation type="journal article" date="2019" name="Int. J. Syst. Evol. Microbiol.">
        <title>The Global Catalogue of Microorganisms (GCM) 10K type strain sequencing project: providing services to taxonomists for standard genome sequencing and annotation.</title>
        <authorList>
            <consortium name="The Broad Institute Genomics Platform"/>
            <consortium name="The Broad Institute Genome Sequencing Center for Infectious Disease"/>
            <person name="Wu L."/>
            <person name="Ma J."/>
        </authorList>
    </citation>
    <scope>NUCLEOTIDE SEQUENCE [LARGE SCALE GENOMIC DNA]</scope>
    <source>
        <strain evidence="5">CGMCC 1.13587</strain>
    </source>
</reference>
<dbReference type="EMBL" id="JBHSNG010000042">
    <property type="protein sequence ID" value="MFC5583280.1"/>
    <property type="molecule type" value="Genomic_DNA"/>
</dbReference>
<dbReference type="RefSeq" id="WP_377330161.1">
    <property type="nucleotide sequence ID" value="NZ_JBHSNG010000042.1"/>
</dbReference>
<dbReference type="Gene3D" id="3.40.1350.10">
    <property type="match status" value="1"/>
</dbReference>
<dbReference type="InterPro" id="IPR007560">
    <property type="entry name" value="Restrct_endonuc_IV_Mrr"/>
</dbReference>
<keyword evidence="4" id="KW-0255">Endonuclease</keyword>
<accession>A0ABW0T4C5</accession>
<feature type="domain" description="DNA topoisomerase type IA zn finger" evidence="2">
    <location>
        <begin position="240"/>
        <end position="273"/>
    </location>
</feature>
<dbReference type="EC" id="3.1.21.-" evidence="4"/>
<gene>
    <name evidence="4" type="ORF">ACFPPB_19385</name>
</gene>
<feature type="transmembrane region" description="Helical" evidence="1">
    <location>
        <begin position="12"/>
        <end position="39"/>
    </location>
</feature>
<keyword evidence="1" id="KW-0812">Transmembrane</keyword>
<evidence type="ECO:0000313" key="4">
    <source>
        <dbReference type="EMBL" id="MFC5583280.1"/>
    </source>
</evidence>
<feature type="transmembrane region" description="Helical" evidence="1">
    <location>
        <begin position="59"/>
        <end position="79"/>
    </location>
</feature>
<dbReference type="GO" id="GO:0004519">
    <property type="term" value="F:endonuclease activity"/>
    <property type="evidence" value="ECO:0007669"/>
    <property type="project" value="UniProtKB-KW"/>
</dbReference>
<keyword evidence="4" id="KW-0540">Nuclease</keyword>
<dbReference type="InterPro" id="IPR011856">
    <property type="entry name" value="tRNA_endonuc-like_dom_sf"/>
</dbReference>
<comment type="caution">
    <text evidence="4">The sequence shown here is derived from an EMBL/GenBank/DDBJ whole genome shotgun (WGS) entry which is preliminary data.</text>
</comment>
<feature type="domain" description="Restriction endonuclease type IV Mrr" evidence="3">
    <location>
        <begin position="97"/>
        <end position="206"/>
    </location>
</feature>
<dbReference type="SUPFAM" id="SSF57783">
    <property type="entry name" value="Zinc beta-ribbon"/>
    <property type="match status" value="1"/>
</dbReference>
<keyword evidence="5" id="KW-1185">Reference proteome</keyword>
<keyword evidence="1" id="KW-0472">Membrane</keyword>
<protein>
    <submittedName>
        <fullName evidence="4">Restriction endonuclease</fullName>
        <ecNumber evidence="4">3.1.21.-</ecNumber>
    </submittedName>
</protein>
<keyword evidence="1" id="KW-1133">Transmembrane helix</keyword>